<comment type="caution">
    <text evidence="2">The sequence shown here is derived from an EMBL/GenBank/DDBJ whole genome shotgun (WGS) entry which is preliminary data.</text>
</comment>
<keyword evidence="3" id="KW-1185">Reference proteome</keyword>
<sequence>MEKFDRRNTYQYKLKESKFDELKNLGSLLIGEHKDVFKRAYGSLLGVLMTKMDPRDQFPYIGVVEFPEVVVVAQALHLEKNLVEANLRTKGNVRGFTSKFLFEKDISFASSGSQDAFYDVFALIIYGIEIEETHVVDNIDEQEPEYKGPPLNFHITAPPVQPNPYAATMVPPFPNNPTLQYAYYGAPLTPNVQHGGQITQDGTSVASTLNLALMHKMFP</sequence>
<gene>
    <name evidence="2" type="ORF">KIW84_073786</name>
</gene>
<accession>A0A9D4VQ45</accession>
<protein>
    <recommendedName>
        <fullName evidence="1">DUF7745 domain-containing protein</fullName>
    </recommendedName>
</protein>
<evidence type="ECO:0000313" key="2">
    <source>
        <dbReference type="EMBL" id="KAI5387822.1"/>
    </source>
</evidence>
<feature type="domain" description="DUF7745" evidence="1">
    <location>
        <begin position="52"/>
        <end position="129"/>
    </location>
</feature>
<dbReference type="AlphaFoldDB" id="A0A9D4VQ45"/>
<organism evidence="2 3">
    <name type="scientific">Pisum sativum</name>
    <name type="common">Garden pea</name>
    <name type="synonym">Lathyrus oleraceus</name>
    <dbReference type="NCBI Taxonomy" id="3888"/>
    <lineage>
        <taxon>Eukaryota</taxon>
        <taxon>Viridiplantae</taxon>
        <taxon>Streptophyta</taxon>
        <taxon>Embryophyta</taxon>
        <taxon>Tracheophyta</taxon>
        <taxon>Spermatophyta</taxon>
        <taxon>Magnoliopsida</taxon>
        <taxon>eudicotyledons</taxon>
        <taxon>Gunneridae</taxon>
        <taxon>Pentapetalae</taxon>
        <taxon>rosids</taxon>
        <taxon>fabids</taxon>
        <taxon>Fabales</taxon>
        <taxon>Fabaceae</taxon>
        <taxon>Papilionoideae</taxon>
        <taxon>50 kb inversion clade</taxon>
        <taxon>NPAAA clade</taxon>
        <taxon>Hologalegina</taxon>
        <taxon>IRL clade</taxon>
        <taxon>Fabeae</taxon>
        <taxon>Lathyrus</taxon>
    </lineage>
</organism>
<evidence type="ECO:0000313" key="3">
    <source>
        <dbReference type="Proteomes" id="UP001058974"/>
    </source>
</evidence>
<evidence type="ECO:0000259" key="1">
    <source>
        <dbReference type="Pfam" id="PF24924"/>
    </source>
</evidence>
<dbReference type="Proteomes" id="UP001058974">
    <property type="component" value="Chromosome 7"/>
</dbReference>
<reference evidence="2 3" key="1">
    <citation type="journal article" date="2022" name="Nat. Genet.">
        <title>Improved pea reference genome and pan-genome highlight genomic features and evolutionary characteristics.</title>
        <authorList>
            <person name="Yang T."/>
            <person name="Liu R."/>
            <person name="Luo Y."/>
            <person name="Hu S."/>
            <person name="Wang D."/>
            <person name="Wang C."/>
            <person name="Pandey M.K."/>
            <person name="Ge S."/>
            <person name="Xu Q."/>
            <person name="Li N."/>
            <person name="Li G."/>
            <person name="Huang Y."/>
            <person name="Saxena R.K."/>
            <person name="Ji Y."/>
            <person name="Li M."/>
            <person name="Yan X."/>
            <person name="He Y."/>
            <person name="Liu Y."/>
            <person name="Wang X."/>
            <person name="Xiang C."/>
            <person name="Varshney R.K."/>
            <person name="Ding H."/>
            <person name="Gao S."/>
            <person name="Zong X."/>
        </authorList>
    </citation>
    <scope>NUCLEOTIDE SEQUENCE [LARGE SCALE GENOMIC DNA]</scope>
    <source>
        <strain evidence="2 3">cv. Zhongwan 6</strain>
    </source>
</reference>
<dbReference type="Gramene" id="Psat07G0378600-T1">
    <property type="protein sequence ID" value="KAI5387822.1"/>
    <property type="gene ID" value="KIW84_073786"/>
</dbReference>
<dbReference type="PANTHER" id="PTHR48246">
    <property type="entry name" value="PROTEIN, PUTATIVE-RELATED"/>
    <property type="match status" value="1"/>
</dbReference>
<name>A0A9D4VQ45_PEA</name>
<dbReference type="PANTHER" id="PTHR48246:SF1">
    <property type="entry name" value="PROTEIN, PUTATIVE-RELATED"/>
    <property type="match status" value="1"/>
</dbReference>
<dbReference type="InterPro" id="IPR056647">
    <property type="entry name" value="DUF7745"/>
</dbReference>
<dbReference type="Pfam" id="PF24924">
    <property type="entry name" value="DUF7745"/>
    <property type="match status" value="1"/>
</dbReference>
<proteinExistence type="predicted"/>
<dbReference type="EMBL" id="JAMSHJ010000007">
    <property type="protein sequence ID" value="KAI5387822.1"/>
    <property type="molecule type" value="Genomic_DNA"/>
</dbReference>